<comment type="caution">
    <text evidence="2">The sequence shown here is derived from an EMBL/GenBank/DDBJ whole genome shotgun (WGS) entry which is preliminary data.</text>
</comment>
<dbReference type="Proteomes" id="UP000437068">
    <property type="component" value="Unassembled WGS sequence"/>
</dbReference>
<reference evidence="4 5" key="1">
    <citation type="submission" date="2018-08" db="EMBL/GenBank/DDBJ databases">
        <title>Genomic investigation of the strawberry pathogen Phytophthora fragariae indicates pathogenicity is determined by transcriptional variation in three key races.</title>
        <authorList>
            <person name="Adams T.M."/>
            <person name="Armitage A.D."/>
            <person name="Sobczyk M.K."/>
            <person name="Bates H.J."/>
            <person name="Dunwell J.M."/>
            <person name="Nellist C.F."/>
            <person name="Harrison R.J."/>
        </authorList>
    </citation>
    <scope>NUCLEOTIDE SEQUENCE [LARGE SCALE GENOMIC DNA]</scope>
    <source>
        <strain evidence="3 4">A4</strain>
        <strain evidence="2 5">BC-1</strain>
    </source>
</reference>
<evidence type="ECO:0000313" key="2">
    <source>
        <dbReference type="EMBL" id="KAE9220921.1"/>
    </source>
</evidence>
<dbReference type="EMBL" id="QXGD01000897">
    <property type="protein sequence ID" value="KAE9220921.1"/>
    <property type="molecule type" value="Genomic_DNA"/>
</dbReference>
<evidence type="ECO:0000313" key="3">
    <source>
        <dbReference type="EMBL" id="KAE9322106.1"/>
    </source>
</evidence>
<proteinExistence type="predicted"/>
<name>A0A6A3YLV4_9STRA</name>
<dbReference type="PANTHER" id="PTHR35606">
    <property type="entry name" value="CELLULOSE-BINDING FAMILY II PROTEIN"/>
    <property type="match status" value="1"/>
</dbReference>
<feature type="region of interest" description="Disordered" evidence="1">
    <location>
        <begin position="1"/>
        <end position="23"/>
    </location>
</feature>
<dbReference type="EMBL" id="QXGE01000160">
    <property type="protein sequence ID" value="KAE9322106.1"/>
    <property type="molecule type" value="Genomic_DNA"/>
</dbReference>
<sequence>METLPENPLRQQQTTTAHISCERRQQDSSHYRHSCPLLIKRCATSALQSCDNDVDVADTPSVLGRSQVPTAVRHPRTIYEGILDSEGSPKCPDECHKHQDEAASADTSGCKGKPFNISLWPSESAGEGAIGTGGDWGQRVEVNNMLNAMNKEHMRVILHEIGHGFGPPEMYVAENKPADYPASVMGWSMTLTDADGWLLRSVLENIKSRYNL</sequence>
<dbReference type="AlphaFoldDB" id="A0A6A3YLV4"/>
<evidence type="ECO:0000313" key="4">
    <source>
        <dbReference type="Proteomes" id="UP000437068"/>
    </source>
</evidence>
<dbReference type="Proteomes" id="UP000440367">
    <property type="component" value="Unassembled WGS sequence"/>
</dbReference>
<organism evidence="2 5">
    <name type="scientific">Phytophthora fragariae</name>
    <dbReference type="NCBI Taxonomy" id="53985"/>
    <lineage>
        <taxon>Eukaryota</taxon>
        <taxon>Sar</taxon>
        <taxon>Stramenopiles</taxon>
        <taxon>Oomycota</taxon>
        <taxon>Peronosporomycetes</taxon>
        <taxon>Peronosporales</taxon>
        <taxon>Peronosporaceae</taxon>
        <taxon>Phytophthora</taxon>
    </lineage>
</organism>
<dbReference type="PANTHER" id="PTHR35606:SF4">
    <property type="entry name" value="CELLULOSE-BINDING FAMILY II PROTEIN"/>
    <property type="match status" value="1"/>
</dbReference>
<evidence type="ECO:0000313" key="5">
    <source>
        <dbReference type="Proteomes" id="UP000440367"/>
    </source>
</evidence>
<dbReference type="SUPFAM" id="SSF55486">
    <property type="entry name" value="Metalloproteases ('zincins'), catalytic domain"/>
    <property type="match status" value="1"/>
</dbReference>
<feature type="compositionally biased region" description="Polar residues" evidence="1">
    <location>
        <begin position="9"/>
        <end position="18"/>
    </location>
</feature>
<protein>
    <submittedName>
        <fullName evidence="2">Uncharacterized protein</fullName>
    </submittedName>
</protein>
<evidence type="ECO:0000256" key="1">
    <source>
        <dbReference type="SAM" id="MobiDB-lite"/>
    </source>
</evidence>
<accession>A0A6A3YLV4</accession>
<gene>
    <name evidence="3" type="ORF">PF001_g4585</name>
    <name evidence="2" type="ORF">PF002_g15737</name>
</gene>